<reference evidence="3" key="1">
    <citation type="submission" date="2016-11" db="UniProtKB">
        <authorList>
            <consortium name="WormBaseParasite"/>
        </authorList>
    </citation>
    <scope>IDENTIFICATION</scope>
</reference>
<dbReference type="AlphaFoldDB" id="A0A1I8FPQ7"/>
<dbReference type="WBParaSite" id="maker-unitig_43531-snap-gene-0.5-mRNA-1">
    <property type="protein sequence ID" value="maker-unitig_43531-snap-gene-0.5-mRNA-1"/>
    <property type="gene ID" value="maker-unitig_43531-snap-gene-0.5"/>
</dbReference>
<protein>
    <submittedName>
        <fullName evidence="3">Uncharacterized protein</fullName>
    </submittedName>
</protein>
<organism evidence="2 3">
    <name type="scientific">Macrostomum lignano</name>
    <dbReference type="NCBI Taxonomy" id="282301"/>
    <lineage>
        <taxon>Eukaryota</taxon>
        <taxon>Metazoa</taxon>
        <taxon>Spiralia</taxon>
        <taxon>Lophotrochozoa</taxon>
        <taxon>Platyhelminthes</taxon>
        <taxon>Rhabditophora</taxon>
        <taxon>Macrostomorpha</taxon>
        <taxon>Macrostomida</taxon>
        <taxon>Macrostomidae</taxon>
        <taxon>Macrostomum</taxon>
    </lineage>
</organism>
<keyword evidence="2" id="KW-1185">Reference proteome</keyword>
<evidence type="ECO:0000313" key="2">
    <source>
        <dbReference type="Proteomes" id="UP000095280"/>
    </source>
</evidence>
<proteinExistence type="predicted"/>
<sequence>MHLRLLRCPTSKRSLPVTSRRHSRTSSPRTTPRCLIQLLLQTAERQAPTGRPETTSNNEPKLSESEVGRFLRTFPRRPVGAAGGHHGLVRYWEP</sequence>
<feature type="region of interest" description="Disordered" evidence="1">
    <location>
        <begin position="1"/>
        <end position="66"/>
    </location>
</feature>
<accession>A0A1I8FPQ7</accession>
<dbReference type="Proteomes" id="UP000095280">
    <property type="component" value="Unplaced"/>
</dbReference>
<evidence type="ECO:0000256" key="1">
    <source>
        <dbReference type="SAM" id="MobiDB-lite"/>
    </source>
</evidence>
<evidence type="ECO:0000313" key="3">
    <source>
        <dbReference type="WBParaSite" id="maker-unitig_43531-snap-gene-0.5-mRNA-1"/>
    </source>
</evidence>
<name>A0A1I8FPQ7_9PLAT</name>